<evidence type="ECO:0000256" key="4">
    <source>
        <dbReference type="ARBA" id="ARBA00022519"/>
    </source>
</evidence>
<evidence type="ECO:0000256" key="7">
    <source>
        <dbReference type="ARBA" id="ARBA00023136"/>
    </source>
</evidence>
<feature type="non-terminal residue" evidence="10">
    <location>
        <position position="142"/>
    </location>
</feature>
<protein>
    <recommendedName>
        <fullName evidence="9">Tripartite ATP-independent periplasmic transporters DctQ component domain-containing protein</fullName>
    </recommendedName>
</protein>
<sequence>MKKIIDGYFSFLKIVLTMLMGILIIPVTMQIFARYSDFIPRYIWTEELSRFCFIWIILVGAMIALRKNEHFAVDLLPPPKTNKGKAISLMFVDLMAFGMAVIFVVWGWPLIKFGLLQTSEMADLPMVFIYVAWPITGITWML</sequence>
<feature type="domain" description="Tripartite ATP-independent periplasmic transporters DctQ component" evidence="9">
    <location>
        <begin position="24"/>
        <end position="142"/>
    </location>
</feature>
<evidence type="ECO:0000256" key="5">
    <source>
        <dbReference type="ARBA" id="ARBA00022692"/>
    </source>
</evidence>
<organism evidence="10">
    <name type="scientific">marine metagenome</name>
    <dbReference type="NCBI Taxonomy" id="408172"/>
    <lineage>
        <taxon>unclassified sequences</taxon>
        <taxon>metagenomes</taxon>
        <taxon>ecological metagenomes</taxon>
    </lineage>
</organism>
<comment type="subcellular location">
    <subcellularLocation>
        <location evidence="1">Cell inner membrane</location>
        <topology evidence="1">Multi-pass membrane protein</topology>
    </subcellularLocation>
</comment>
<gene>
    <name evidence="10" type="ORF">METZ01_LOCUS298029</name>
</gene>
<name>A0A382MAV4_9ZZZZ</name>
<feature type="transmembrane region" description="Helical" evidence="8">
    <location>
        <begin position="12"/>
        <end position="33"/>
    </location>
</feature>
<dbReference type="PANTHER" id="PTHR35011:SF2">
    <property type="entry name" value="2,3-DIKETO-L-GULONATE TRAP TRANSPORTER SMALL PERMEASE PROTEIN YIAM"/>
    <property type="match status" value="1"/>
</dbReference>
<dbReference type="GO" id="GO:0005886">
    <property type="term" value="C:plasma membrane"/>
    <property type="evidence" value="ECO:0007669"/>
    <property type="project" value="UniProtKB-SubCell"/>
</dbReference>
<reference evidence="10" key="1">
    <citation type="submission" date="2018-05" db="EMBL/GenBank/DDBJ databases">
        <authorList>
            <person name="Lanie J.A."/>
            <person name="Ng W.-L."/>
            <person name="Kazmierczak K.M."/>
            <person name="Andrzejewski T.M."/>
            <person name="Davidsen T.M."/>
            <person name="Wayne K.J."/>
            <person name="Tettelin H."/>
            <person name="Glass J.I."/>
            <person name="Rusch D."/>
            <person name="Podicherti R."/>
            <person name="Tsui H.-C.T."/>
            <person name="Winkler M.E."/>
        </authorList>
    </citation>
    <scope>NUCLEOTIDE SEQUENCE</scope>
</reference>
<evidence type="ECO:0000313" key="10">
    <source>
        <dbReference type="EMBL" id="SVC45175.1"/>
    </source>
</evidence>
<dbReference type="PANTHER" id="PTHR35011">
    <property type="entry name" value="2,3-DIKETO-L-GULONATE TRAP TRANSPORTER SMALL PERMEASE PROTEIN YIAM"/>
    <property type="match status" value="1"/>
</dbReference>
<evidence type="ECO:0000259" key="9">
    <source>
        <dbReference type="Pfam" id="PF04290"/>
    </source>
</evidence>
<dbReference type="InterPro" id="IPR055348">
    <property type="entry name" value="DctQ"/>
</dbReference>
<evidence type="ECO:0000256" key="6">
    <source>
        <dbReference type="ARBA" id="ARBA00022989"/>
    </source>
</evidence>
<accession>A0A382MAV4</accession>
<keyword evidence="4" id="KW-0997">Cell inner membrane</keyword>
<dbReference type="EMBL" id="UINC01091976">
    <property type="protein sequence ID" value="SVC45175.1"/>
    <property type="molecule type" value="Genomic_DNA"/>
</dbReference>
<dbReference type="GO" id="GO:0015740">
    <property type="term" value="P:C4-dicarboxylate transport"/>
    <property type="evidence" value="ECO:0007669"/>
    <property type="project" value="TreeGrafter"/>
</dbReference>
<keyword evidence="2" id="KW-0813">Transport</keyword>
<feature type="transmembrane region" description="Helical" evidence="8">
    <location>
        <begin position="48"/>
        <end position="65"/>
    </location>
</feature>
<dbReference type="Pfam" id="PF04290">
    <property type="entry name" value="DctQ"/>
    <property type="match status" value="1"/>
</dbReference>
<keyword evidence="3" id="KW-1003">Cell membrane</keyword>
<dbReference type="InterPro" id="IPR007387">
    <property type="entry name" value="TRAP_DctQ"/>
</dbReference>
<keyword evidence="6 8" id="KW-1133">Transmembrane helix</keyword>
<evidence type="ECO:0000256" key="3">
    <source>
        <dbReference type="ARBA" id="ARBA00022475"/>
    </source>
</evidence>
<evidence type="ECO:0000256" key="8">
    <source>
        <dbReference type="SAM" id="Phobius"/>
    </source>
</evidence>
<dbReference type="GO" id="GO:0022857">
    <property type="term" value="F:transmembrane transporter activity"/>
    <property type="evidence" value="ECO:0007669"/>
    <property type="project" value="TreeGrafter"/>
</dbReference>
<evidence type="ECO:0000256" key="2">
    <source>
        <dbReference type="ARBA" id="ARBA00022448"/>
    </source>
</evidence>
<feature type="transmembrane region" description="Helical" evidence="8">
    <location>
        <begin position="86"/>
        <end position="109"/>
    </location>
</feature>
<evidence type="ECO:0000256" key="1">
    <source>
        <dbReference type="ARBA" id="ARBA00004429"/>
    </source>
</evidence>
<feature type="transmembrane region" description="Helical" evidence="8">
    <location>
        <begin position="121"/>
        <end position="141"/>
    </location>
</feature>
<keyword evidence="7 8" id="KW-0472">Membrane</keyword>
<keyword evidence="5 8" id="KW-0812">Transmembrane</keyword>
<proteinExistence type="predicted"/>
<dbReference type="AlphaFoldDB" id="A0A382MAV4"/>